<feature type="compositionally biased region" description="Polar residues" evidence="1">
    <location>
        <begin position="1"/>
        <end position="12"/>
    </location>
</feature>
<name>A0A8K0WR53_9HYPO</name>
<dbReference type="Gene3D" id="3.40.50.1580">
    <property type="entry name" value="Nucleoside phosphorylase domain"/>
    <property type="match status" value="1"/>
</dbReference>
<organism evidence="3 4">
    <name type="scientific">Stachybotrys elegans</name>
    <dbReference type="NCBI Taxonomy" id="80388"/>
    <lineage>
        <taxon>Eukaryota</taxon>
        <taxon>Fungi</taxon>
        <taxon>Dikarya</taxon>
        <taxon>Ascomycota</taxon>
        <taxon>Pezizomycotina</taxon>
        <taxon>Sordariomycetes</taxon>
        <taxon>Hypocreomycetidae</taxon>
        <taxon>Hypocreales</taxon>
        <taxon>Stachybotryaceae</taxon>
        <taxon>Stachybotrys</taxon>
    </lineage>
</organism>
<evidence type="ECO:0000256" key="1">
    <source>
        <dbReference type="SAM" id="MobiDB-lite"/>
    </source>
</evidence>
<evidence type="ECO:0000313" key="4">
    <source>
        <dbReference type="Proteomes" id="UP000813444"/>
    </source>
</evidence>
<dbReference type="GO" id="GO:0009116">
    <property type="term" value="P:nucleoside metabolic process"/>
    <property type="evidence" value="ECO:0007669"/>
    <property type="project" value="InterPro"/>
</dbReference>
<evidence type="ECO:0000313" key="3">
    <source>
        <dbReference type="EMBL" id="KAH7319609.1"/>
    </source>
</evidence>
<dbReference type="AlphaFoldDB" id="A0A8K0WR53"/>
<dbReference type="PANTHER" id="PTHR46082:SF11">
    <property type="entry name" value="AAA+ ATPASE DOMAIN-CONTAINING PROTEIN-RELATED"/>
    <property type="match status" value="1"/>
</dbReference>
<dbReference type="PANTHER" id="PTHR46082">
    <property type="entry name" value="ATP/GTP-BINDING PROTEIN-RELATED"/>
    <property type="match status" value="1"/>
</dbReference>
<comment type="caution">
    <text evidence="3">The sequence shown here is derived from an EMBL/GenBank/DDBJ whole genome shotgun (WGS) entry which is preliminary data.</text>
</comment>
<reference evidence="3" key="1">
    <citation type="journal article" date="2021" name="Nat. Commun.">
        <title>Genetic determinants of endophytism in the Arabidopsis root mycobiome.</title>
        <authorList>
            <person name="Mesny F."/>
            <person name="Miyauchi S."/>
            <person name="Thiergart T."/>
            <person name="Pickel B."/>
            <person name="Atanasova L."/>
            <person name="Karlsson M."/>
            <person name="Huettel B."/>
            <person name="Barry K.W."/>
            <person name="Haridas S."/>
            <person name="Chen C."/>
            <person name="Bauer D."/>
            <person name="Andreopoulos W."/>
            <person name="Pangilinan J."/>
            <person name="LaButti K."/>
            <person name="Riley R."/>
            <person name="Lipzen A."/>
            <person name="Clum A."/>
            <person name="Drula E."/>
            <person name="Henrissat B."/>
            <person name="Kohler A."/>
            <person name="Grigoriev I.V."/>
            <person name="Martin F.M."/>
            <person name="Hacquard S."/>
        </authorList>
    </citation>
    <scope>NUCLEOTIDE SEQUENCE</scope>
    <source>
        <strain evidence="3">MPI-CAGE-CH-0235</strain>
    </source>
</reference>
<dbReference type="Proteomes" id="UP000813444">
    <property type="component" value="Unassembled WGS sequence"/>
</dbReference>
<dbReference type="InterPro" id="IPR000845">
    <property type="entry name" value="Nucleoside_phosphorylase_d"/>
</dbReference>
<dbReference type="SUPFAM" id="SSF53167">
    <property type="entry name" value="Purine and uridine phosphorylases"/>
    <property type="match status" value="1"/>
</dbReference>
<dbReference type="EMBL" id="JAGPNK010000006">
    <property type="protein sequence ID" value="KAH7319609.1"/>
    <property type="molecule type" value="Genomic_DNA"/>
</dbReference>
<gene>
    <name evidence="3" type="ORF">B0I35DRAFT_372868</name>
</gene>
<proteinExistence type="predicted"/>
<feature type="domain" description="Nucleoside phosphorylase" evidence="2">
    <location>
        <begin position="30"/>
        <end position="308"/>
    </location>
</feature>
<accession>A0A8K0WR53</accession>
<dbReference type="OrthoDB" id="1577640at2759"/>
<dbReference type="InterPro" id="IPR053137">
    <property type="entry name" value="NLR-like"/>
</dbReference>
<keyword evidence="4" id="KW-1185">Reference proteome</keyword>
<protein>
    <submittedName>
        <fullName evidence="3">Nucleoside phosphorylase domain-containing protein</fullName>
    </submittedName>
</protein>
<evidence type="ECO:0000259" key="2">
    <source>
        <dbReference type="Pfam" id="PF01048"/>
    </source>
</evidence>
<dbReference type="Pfam" id="PF01048">
    <property type="entry name" value="PNP_UDP_1"/>
    <property type="match status" value="1"/>
</dbReference>
<dbReference type="GO" id="GO:0003824">
    <property type="term" value="F:catalytic activity"/>
    <property type="evidence" value="ECO:0007669"/>
    <property type="project" value="InterPro"/>
</dbReference>
<feature type="region of interest" description="Disordered" evidence="1">
    <location>
        <begin position="1"/>
        <end position="20"/>
    </location>
</feature>
<dbReference type="InterPro" id="IPR035994">
    <property type="entry name" value="Nucleoside_phosphorylase_sf"/>
</dbReference>
<sequence>MADTMSSSSTPSPEGAGPCRPRLVHESYTIAWICALSIETAAAMAMLDEMHEELPRISEHDNNCYKLGRIGRHNVVIATLPSGEYGTSSASSVSRNLLHTFPNIRHGLLVGIGGGVPSQNHDIRLGDVVVSSPADGNGGVFQYDFGKAIQGKGFQNTRFLNQPPSIMRAVTGALRADEELHGCHLDDIIEAALNRYPRLRKNYCRPDASSDRLYPSDVIHDESCCTDIGDASQQIIRAPRTGDESNPAIHYGLIASANQLIKDASIRDRLASEKDVLCFEMEAGGLMNELPCLVVRGISDYADTHKNDVWQRYAAISAASYARIFLQQLPAVKPISHSNTRTNQGFENMSTSHQALSGSLSRRASHQRLGGLIRHRPPPGIQKIFSTFKTRVLKIIFLR</sequence>